<accession>A0A381ZZH1</accession>
<proteinExistence type="predicted"/>
<evidence type="ECO:0008006" key="3">
    <source>
        <dbReference type="Google" id="ProtNLM"/>
    </source>
</evidence>
<name>A0A381ZZH1_9ZZZZ</name>
<keyword evidence="1" id="KW-0175">Coiled coil</keyword>
<protein>
    <recommendedName>
        <fullName evidence="3">Flagellin N-terminal domain-containing protein</fullName>
    </recommendedName>
</protein>
<gene>
    <name evidence="2" type="ORF">METZ01_LOCUS147225</name>
</gene>
<organism evidence="2">
    <name type="scientific">marine metagenome</name>
    <dbReference type="NCBI Taxonomy" id="408172"/>
    <lineage>
        <taxon>unclassified sequences</taxon>
        <taxon>metagenomes</taxon>
        <taxon>ecological metagenomes</taxon>
    </lineage>
</organism>
<dbReference type="AlphaFoldDB" id="A0A381ZZH1"/>
<dbReference type="SUPFAM" id="SSF64518">
    <property type="entry name" value="Phase 1 flagellin"/>
    <property type="match status" value="1"/>
</dbReference>
<reference evidence="2" key="1">
    <citation type="submission" date="2018-05" db="EMBL/GenBank/DDBJ databases">
        <authorList>
            <person name="Lanie J.A."/>
            <person name="Ng W.-L."/>
            <person name="Kazmierczak K.M."/>
            <person name="Andrzejewski T.M."/>
            <person name="Davidsen T.M."/>
            <person name="Wayne K.J."/>
            <person name="Tettelin H."/>
            <person name="Glass J.I."/>
            <person name="Rusch D."/>
            <person name="Podicherti R."/>
            <person name="Tsui H.-C.T."/>
            <person name="Winkler M.E."/>
        </authorList>
    </citation>
    <scope>NUCLEOTIDE SEQUENCE</scope>
</reference>
<dbReference type="EMBL" id="UINC01023194">
    <property type="protein sequence ID" value="SVA94371.1"/>
    <property type="molecule type" value="Genomic_DNA"/>
</dbReference>
<dbReference type="Gene3D" id="1.20.1330.10">
    <property type="entry name" value="f41 fragment of flagellin, N-terminal domain"/>
    <property type="match status" value="1"/>
</dbReference>
<evidence type="ECO:0000313" key="2">
    <source>
        <dbReference type="EMBL" id="SVA94371.1"/>
    </source>
</evidence>
<evidence type="ECO:0000256" key="1">
    <source>
        <dbReference type="SAM" id="Coils"/>
    </source>
</evidence>
<feature type="coiled-coil region" evidence="1">
    <location>
        <begin position="181"/>
        <end position="222"/>
    </location>
</feature>
<sequence>MNQKTISGTTYKIGDIESGSEIFGLEFLKFTNPETNLKNLDQAIHNVLFGMELTSVVGNGCSEIEAILSQLKKWVFPGLASNLEDSQKALLEVKISLKLRELDQVAETFNHKGQKLLDGSLSASVKTETHSYLVVGANGSPENRINLNTSLNIPPITSKTLGLGALSPRSPQKEFKGLMVLENALAIINRLKQRSAALEAHLQEIQRNLATAIENHHAANSAPGSYGQAREFLRAASNLIKKTNKNNKKASSLLLPHNEMCDKNIREGK</sequence>